<feature type="compositionally biased region" description="Gly residues" evidence="1">
    <location>
        <begin position="63"/>
        <end position="73"/>
    </location>
</feature>
<feature type="transmembrane region" description="Helical" evidence="2">
    <location>
        <begin position="91"/>
        <end position="113"/>
    </location>
</feature>
<sequence>MRDVKATGRSRGENENGGIRVGSRLGKKGRLCRKTFVRLLCLTAAMMVLGSFTAFARAGGASGGGGGGGGGGSSSHHHTSSSRGQGGRAGAFQALLLTGTFVILGSAGTITYLHRAKKKQAAAREKLKEFSIGEDHWDRSEIQERVRESYYRIQECWRDRDLEKGHPYLSQKMQQEFQTKFEWSRMRHEVFVMEGIQLLDAILVEAENEDGDDRDYIWYLIHGKMIDYVYHEETGELLKGSRKMEDFFEYWKFVLEDGNWVLDEICQKEEVDNGRKLC</sequence>
<feature type="region of interest" description="Disordered" evidence="1">
    <location>
        <begin position="1"/>
        <end position="23"/>
    </location>
</feature>
<keyword evidence="2" id="KW-0812">Transmembrane</keyword>
<dbReference type="AlphaFoldDB" id="A0A2T3FRM3"/>
<keyword evidence="2" id="KW-1133">Transmembrane helix</keyword>
<organism evidence="4 5">
    <name type="scientific">Clostridium fessum</name>
    <dbReference type="NCBI Taxonomy" id="2126740"/>
    <lineage>
        <taxon>Bacteria</taxon>
        <taxon>Bacillati</taxon>
        <taxon>Bacillota</taxon>
        <taxon>Clostridia</taxon>
        <taxon>Eubacteriales</taxon>
        <taxon>Clostridiaceae</taxon>
        <taxon>Clostridium</taxon>
    </lineage>
</organism>
<dbReference type="Proteomes" id="UP000241048">
    <property type="component" value="Unassembled WGS sequence"/>
</dbReference>
<feature type="region of interest" description="Disordered" evidence="1">
    <location>
        <begin position="63"/>
        <end position="86"/>
    </location>
</feature>
<dbReference type="InterPro" id="IPR007379">
    <property type="entry name" value="Tim44-like_dom"/>
</dbReference>
<dbReference type="SMART" id="SM00978">
    <property type="entry name" value="Tim44"/>
    <property type="match status" value="1"/>
</dbReference>
<feature type="compositionally biased region" description="Basic and acidic residues" evidence="1">
    <location>
        <begin position="1"/>
        <end position="14"/>
    </location>
</feature>
<dbReference type="InterPro" id="IPR032710">
    <property type="entry name" value="NTF2-like_dom_sf"/>
</dbReference>
<protein>
    <submittedName>
        <fullName evidence="4">Tim44 domain-containing protein</fullName>
    </submittedName>
</protein>
<dbReference type="SUPFAM" id="SSF54427">
    <property type="entry name" value="NTF2-like"/>
    <property type="match status" value="1"/>
</dbReference>
<name>A0A2T3FRM3_9CLOT</name>
<dbReference type="Gene3D" id="3.10.450.240">
    <property type="match status" value="1"/>
</dbReference>
<dbReference type="Pfam" id="PF04280">
    <property type="entry name" value="Tim44"/>
    <property type="match status" value="1"/>
</dbReference>
<evidence type="ECO:0000259" key="3">
    <source>
        <dbReference type="SMART" id="SM00978"/>
    </source>
</evidence>
<accession>A0A2T3FRM3</accession>
<keyword evidence="2" id="KW-0472">Membrane</keyword>
<reference evidence="4 5" key="1">
    <citation type="submission" date="2018-03" db="EMBL/GenBank/DDBJ databases">
        <title>Lachnoclostridium SNUG30386 gen.nov., sp.nov., isolated from human faeces.</title>
        <authorList>
            <person name="Seo B."/>
            <person name="Jeon K."/>
            <person name="Ko G."/>
        </authorList>
    </citation>
    <scope>NUCLEOTIDE SEQUENCE [LARGE SCALE GENOMIC DNA]</scope>
    <source>
        <strain evidence="4 5">SNUG30386</strain>
    </source>
</reference>
<gene>
    <name evidence="4" type="ORF">C7U56_08585</name>
</gene>
<dbReference type="EMBL" id="PYLO01000002">
    <property type="protein sequence ID" value="PST37901.1"/>
    <property type="molecule type" value="Genomic_DNA"/>
</dbReference>
<evidence type="ECO:0000313" key="4">
    <source>
        <dbReference type="EMBL" id="PST37901.1"/>
    </source>
</evidence>
<evidence type="ECO:0000256" key="2">
    <source>
        <dbReference type="SAM" id="Phobius"/>
    </source>
</evidence>
<feature type="transmembrane region" description="Helical" evidence="2">
    <location>
        <begin position="36"/>
        <end position="56"/>
    </location>
</feature>
<evidence type="ECO:0000313" key="5">
    <source>
        <dbReference type="Proteomes" id="UP000241048"/>
    </source>
</evidence>
<keyword evidence="5" id="KW-1185">Reference proteome</keyword>
<proteinExistence type="predicted"/>
<comment type="caution">
    <text evidence="4">The sequence shown here is derived from an EMBL/GenBank/DDBJ whole genome shotgun (WGS) entry which is preliminary data.</text>
</comment>
<feature type="domain" description="Tim44-like" evidence="3">
    <location>
        <begin position="123"/>
        <end position="267"/>
    </location>
</feature>
<dbReference type="RefSeq" id="WP_107000926.1">
    <property type="nucleotide sequence ID" value="NZ_PYLO01000002.1"/>
</dbReference>
<evidence type="ECO:0000256" key="1">
    <source>
        <dbReference type="SAM" id="MobiDB-lite"/>
    </source>
</evidence>